<dbReference type="EMBL" id="KV878903">
    <property type="protein sequence ID" value="OJJ82066.1"/>
    <property type="molecule type" value="Genomic_DNA"/>
</dbReference>
<protein>
    <submittedName>
        <fullName evidence="1">Uncharacterized protein</fullName>
    </submittedName>
</protein>
<gene>
    <name evidence="1" type="ORF">ASPGLDRAFT_83779</name>
</gene>
<name>A0A1L9VDT5_ASPGL</name>
<dbReference type="OrthoDB" id="4508400at2759"/>
<dbReference type="Proteomes" id="UP000184300">
    <property type="component" value="Unassembled WGS sequence"/>
</dbReference>
<organism evidence="1 2">
    <name type="scientific">Aspergillus glaucus CBS 516.65</name>
    <dbReference type="NCBI Taxonomy" id="1160497"/>
    <lineage>
        <taxon>Eukaryota</taxon>
        <taxon>Fungi</taxon>
        <taxon>Dikarya</taxon>
        <taxon>Ascomycota</taxon>
        <taxon>Pezizomycotina</taxon>
        <taxon>Eurotiomycetes</taxon>
        <taxon>Eurotiomycetidae</taxon>
        <taxon>Eurotiales</taxon>
        <taxon>Aspergillaceae</taxon>
        <taxon>Aspergillus</taxon>
        <taxon>Aspergillus subgen. Aspergillus</taxon>
    </lineage>
</organism>
<dbReference type="RefSeq" id="XP_022398764.1">
    <property type="nucleotide sequence ID" value="XM_022550233.1"/>
</dbReference>
<evidence type="ECO:0000313" key="2">
    <source>
        <dbReference type="Proteomes" id="UP000184300"/>
    </source>
</evidence>
<dbReference type="STRING" id="1160497.A0A1L9VDT5"/>
<dbReference type="GeneID" id="34466493"/>
<proteinExistence type="predicted"/>
<sequence>MYQQRPVDVLIPYIHHPETMLVDEDDNSPLSDLGPSANYDLFTSKNPDIAEIRNALRGNGQAGMEAVDDGGLDPVLDAEEYYDELDELALKIAKICNLDIIVAGLPNPSLTECLMLLWGCRDTLEKLQHEHFCGSFFNMFVEDEGRGVADTVYISTVEINSLIRYIQEQVPDSKNELNRILVCLGQKMRFPAENALESICKALALGLVSFAVSHVNRFDVETFRKEIGTFNMGSCATFALRELACLGRNTSTAKLKISMDVDDFSFLWGPIWLVDSMIRTERGFIVAVEPSNNCKKEEIECHFGTEIPHCHIRKTLSATSRILIGSNHHIYTVNRDCLTTVESVEDWVASELQLLGTSASGYDSGGYTLGANAGKYATATLNKSWKKRPGRTQKDVLFDPFKLDSTDSLPHLKLKVGLEVSICTGNATRTTLWDALCLSFIDTTKTGWCCAIIPSGMLIVWLVAGTDKLKTRLTLFIRGLVSWIGDLYERRLWRLLRYCQIRVLVQMVFYGYGGHTRINSSSTKSKKDESVVTHVERYSHEVDLGRWVYEMSGISDG</sequence>
<dbReference type="AlphaFoldDB" id="A0A1L9VDT5"/>
<evidence type="ECO:0000313" key="1">
    <source>
        <dbReference type="EMBL" id="OJJ82066.1"/>
    </source>
</evidence>
<dbReference type="VEuPathDB" id="FungiDB:ASPGLDRAFT_83779"/>
<accession>A0A1L9VDT5</accession>
<keyword evidence="2" id="KW-1185">Reference proteome</keyword>
<reference evidence="2" key="1">
    <citation type="journal article" date="2017" name="Genome Biol.">
        <title>Comparative genomics reveals high biological diversity and specific adaptations in the industrially and medically important fungal genus Aspergillus.</title>
        <authorList>
            <person name="de Vries R.P."/>
            <person name="Riley R."/>
            <person name="Wiebenga A."/>
            <person name="Aguilar-Osorio G."/>
            <person name="Amillis S."/>
            <person name="Uchima C.A."/>
            <person name="Anderluh G."/>
            <person name="Asadollahi M."/>
            <person name="Askin M."/>
            <person name="Barry K."/>
            <person name="Battaglia E."/>
            <person name="Bayram O."/>
            <person name="Benocci T."/>
            <person name="Braus-Stromeyer S.A."/>
            <person name="Caldana C."/>
            <person name="Canovas D."/>
            <person name="Cerqueira G.C."/>
            <person name="Chen F."/>
            <person name="Chen W."/>
            <person name="Choi C."/>
            <person name="Clum A."/>
            <person name="Dos Santos R.A."/>
            <person name="Damasio A.R."/>
            <person name="Diallinas G."/>
            <person name="Emri T."/>
            <person name="Fekete E."/>
            <person name="Flipphi M."/>
            <person name="Freyberg S."/>
            <person name="Gallo A."/>
            <person name="Gournas C."/>
            <person name="Habgood R."/>
            <person name="Hainaut M."/>
            <person name="Harispe M.L."/>
            <person name="Henrissat B."/>
            <person name="Hilden K.S."/>
            <person name="Hope R."/>
            <person name="Hossain A."/>
            <person name="Karabika E."/>
            <person name="Karaffa L."/>
            <person name="Karanyi Z."/>
            <person name="Krasevec N."/>
            <person name="Kuo A."/>
            <person name="Kusch H."/>
            <person name="LaButti K."/>
            <person name="Lagendijk E.L."/>
            <person name="Lapidus A."/>
            <person name="Levasseur A."/>
            <person name="Lindquist E."/>
            <person name="Lipzen A."/>
            <person name="Logrieco A.F."/>
            <person name="MacCabe A."/>
            <person name="Maekelae M.R."/>
            <person name="Malavazi I."/>
            <person name="Melin P."/>
            <person name="Meyer V."/>
            <person name="Mielnichuk N."/>
            <person name="Miskei M."/>
            <person name="Molnar A.P."/>
            <person name="Mule G."/>
            <person name="Ngan C.Y."/>
            <person name="Orejas M."/>
            <person name="Orosz E."/>
            <person name="Ouedraogo J.P."/>
            <person name="Overkamp K.M."/>
            <person name="Park H.-S."/>
            <person name="Perrone G."/>
            <person name="Piumi F."/>
            <person name="Punt P.J."/>
            <person name="Ram A.F."/>
            <person name="Ramon A."/>
            <person name="Rauscher S."/>
            <person name="Record E."/>
            <person name="Riano-Pachon D.M."/>
            <person name="Robert V."/>
            <person name="Roehrig J."/>
            <person name="Ruller R."/>
            <person name="Salamov A."/>
            <person name="Salih N.S."/>
            <person name="Samson R.A."/>
            <person name="Sandor E."/>
            <person name="Sanguinetti M."/>
            <person name="Schuetze T."/>
            <person name="Sepcic K."/>
            <person name="Shelest E."/>
            <person name="Sherlock G."/>
            <person name="Sophianopoulou V."/>
            <person name="Squina F.M."/>
            <person name="Sun H."/>
            <person name="Susca A."/>
            <person name="Todd R.B."/>
            <person name="Tsang A."/>
            <person name="Unkles S.E."/>
            <person name="van de Wiele N."/>
            <person name="van Rossen-Uffink D."/>
            <person name="Oliveira J.V."/>
            <person name="Vesth T.C."/>
            <person name="Visser J."/>
            <person name="Yu J.-H."/>
            <person name="Zhou M."/>
            <person name="Andersen M.R."/>
            <person name="Archer D.B."/>
            <person name="Baker S.E."/>
            <person name="Benoit I."/>
            <person name="Brakhage A.A."/>
            <person name="Braus G.H."/>
            <person name="Fischer R."/>
            <person name="Frisvad J.C."/>
            <person name="Goldman G.H."/>
            <person name="Houbraken J."/>
            <person name="Oakley B."/>
            <person name="Pocsi I."/>
            <person name="Scazzocchio C."/>
            <person name="Seiboth B."/>
            <person name="vanKuyk P.A."/>
            <person name="Wortman J."/>
            <person name="Dyer P.S."/>
            <person name="Grigoriev I.V."/>
        </authorList>
    </citation>
    <scope>NUCLEOTIDE SEQUENCE [LARGE SCALE GENOMIC DNA]</scope>
    <source>
        <strain evidence="2">CBS 516.65</strain>
    </source>
</reference>